<dbReference type="PANTHER" id="PTHR43833:SF5">
    <property type="entry name" value="TRK SYSTEM POTASSIUM UPTAKE PROTEIN TRKA"/>
    <property type="match status" value="1"/>
</dbReference>
<dbReference type="InterPro" id="IPR006037">
    <property type="entry name" value="RCK_C"/>
</dbReference>
<dbReference type="SUPFAM" id="SSF116726">
    <property type="entry name" value="TrkA C-terminal domain-like"/>
    <property type="match status" value="2"/>
</dbReference>
<dbReference type="InterPro" id="IPR006036">
    <property type="entry name" value="K_uptake_TrkA"/>
</dbReference>
<proteinExistence type="predicted"/>
<evidence type="ECO:0000259" key="7">
    <source>
        <dbReference type="PROSITE" id="PS51201"/>
    </source>
</evidence>
<organism evidence="9 10">
    <name type="scientific">Candidatus Ornithobacterium hominis</name>
    <dbReference type="NCBI Taxonomy" id="2497989"/>
    <lineage>
        <taxon>Bacteria</taxon>
        <taxon>Pseudomonadati</taxon>
        <taxon>Bacteroidota</taxon>
        <taxon>Flavobacteriia</taxon>
        <taxon>Flavobacteriales</taxon>
        <taxon>Weeksellaceae</taxon>
        <taxon>Ornithobacterium</taxon>
    </lineage>
</organism>
<name>A0A383TU70_9FLAO</name>
<feature type="domain" description="RCK C-terminal" evidence="8">
    <location>
        <begin position="141"/>
        <end position="230"/>
    </location>
</feature>
<dbReference type="NCBIfam" id="NF007032">
    <property type="entry name" value="PRK09496.1-4"/>
    <property type="match status" value="1"/>
</dbReference>
<dbReference type="EMBL" id="UNSC01000001">
    <property type="protein sequence ID" value="SZD71222.1"/>
    <property type="molecule type" value="Genomic_DNA"/>
</dbReference>
<reference evidence="9 10" key="1">
    <citation type="submission" date="2018-09" db="EMBL/GenBank/DDBJ databases">
        <authorList>
            <consortium name="Pathogen Informatics"/>
        </authorList>
    </citation>
    <scope>NUCLEOTIDE SEQUENCE [LARGE SCALE GENOMIC DNA]</scope>
    <source>
        <strain evidence="9 10">OH-22767</strain>
    </source>
</reference>
<dbReference type="GO" id="GO:0015079">
    <property type="term" value="F:potassium ion transmembrane transporter activity"/>
    <property type="evidence" value="ECO:0007669"/>
    <property type="project" value="InterPro"/>
</dbReference>
<evidence type="ECO:0000313" key="10">
    <source>
        <dbReference type="Proteomes" id="UP000262142"/>
    </source>
</evidence>
<dbReference type="InterPro" id="IPR036291">
    <property type="entry name" value="NAD(P)-bd_dom_sf"/>
</dbReference>
<sequence length="452" mass="50794">MRIIIAGAGEVGFHIAKLLANESQDIVVIDTDKEKLQKIEGLLDVMTYRGDAASFQLMEEINIEEADIFIAVTQLQNTNLMASLIAKKSGAKKVVARVTNPEFLERKNTLNLQRAGIDMLISPEELAANEITNLIEESVFNEMHSFGSGALNLFGVFLERKSKFIDHSVRDIAQRFGDRINFIPIFIIRSNDGETKSIIPRGDTVYREGDHVYFIALEEARNSIYEYLGKKNEDLSDVMILGGGRIGKKTVQILRQHKHNIKIIERDFAKAEDLADQFDDVLIIHGDGRDTDLLDEEGISELDAFVAVTGRSETNIMACLMAKSKGVKKTIALVENTEYLHLGQDIGIDGFINKKLMAANSVFKHVRKGKVLDVMNIFDSPAEVLEFRVKENSKIANKTIQEVNFPREAIIGGIIRKFQGIIPQKDFVILPHDRVVIFSRLEAIKKVEYLFS</sequence>
<feature type="domain" description="RCK N-terminal" evidence="7">
    <location>
        <begin position="235"/>
        <end position="352"/>
    </location>
</feature>
<dbReference type="PROSITE" id="PS51202">
    <property type="entry name" value="RCK_C"/>
    <property type="match status" value="2"/>
</dbReference>
<dbReference type="Pfam" id="PF02254">
    <property type="entry name" value="TrkA_N"/>
    <property type="match status" value="2"/>
</dbReference>
<dbReference type="Pfam" id="PF02080">
    <property type="entry name" value="TrkA_C"/>
    <property type="match status" value="2"/>
</dbReference>
<dbReference type="SUPFAM" id="SSF51735">
    <property type="entry name" value="NAD(P)-binding Rossmann-fold domains"/>
    <property type="match status" value="2"/>
</dbReference>
<evidence type="ECO:0000313" key="9">
    <source>
        <dbReference type="EMBL" id="SZD71222.1"/>
    </source>
</evidence>
<keyword evidence="6" id="KW-0406">Ion transport</keyword>
<dbReference type="Proteomes" id="UP000262142">
    <property type="component" value="Unassembled WGS sequence"/>
</dbReference>
<keyword evidence="3" id="KW-0633">Potassium transport</keyword>
<accession>A0A383TU70</accession>
<dbReference type="PRINTS" id="PR00335">
    <property type="entry name" value="KUPTAKETRKA"/>
</dbReference>
<keyword evidence="4" id="KW-0630">Potassium</keyword>
<dbReference type="Gene3D" id="3.40.50.720">
    <property type="entry name" value="NAD(P)-binding Rossmann-like Domain"/>
    <property type="match status" value="2"/>
</dbReference>
<dbReference type="OrthoDB" id="9775180at2"/>
<dbReference type="InterPro" id="IPR003148">
    <property type="entry name" value="RCK_N"/>
</dbReference>
<gene>
    <name evidence="9" type="primary">trkA</name>
    <name evidence="9" type="ORF">SAMEA104719789_00317</name>
</gene>
<keyword evidence="10" id="KW-1185">Reference proteome</keyword>
<evidence type="ECO:0000256" key="2">
    <source>
        <dbReference type="ARBA" id="ARBA00022448"/>
    </source>
</evidence>
<dbReference type="RefSeq" id="WP_119057265.1">
    <property type="nucleotide sequence ID" value="NZ_UNSC01000001.1"/>
</dbReference>
<evidence type="ECO:0000256" key="5">
    <source>
        <dbReference type="ARBA" id="ARBA00023027"/>
    </source>
</evidence>
<dbReference type="InterPro" id="IPR050721">
    <property type="entry name" value="Trk_Ktr_HKT_K-transport"/>
</dbReference>
<evidence type="ECO:0000256" key="3">
    <source>
        <dbReference type="ARBA" id="ARBA00022538"/>
    </source>
</evidence>
<evidence type="ECO:0000256" key="4">
    <source>
        <dbReference type="ARBA" id="ARBA00022958"/>
    </source>
</evidence>
<feature type="domain" description="RCK C-terminal" evidence="8">
    <location>
        <begin position="372"/>
        <end position="452"/>
    </location>
</feature>
<dbReference type="AlphaFoldDB" id="A0A383TU70"/>
<dbReference type="PANTHER" id="PTHR43833">
    <property type="entry name" value="POTASSIUM CHANNEL PROTEIN 2-RELATED-RELATED"/>
    <property type="match status" value="1"/>
</dbReference>
<dbReference type="NCBIfam" id="NF007038">
    <property type="entry name" value="PRK09496.2-6"/>
    <property type="match status" value="1"/>
</dbReference>
<keyword evidence="5" id="KW-0520">NAD</keyword>
<protein>
    <recommendedName>
        <fullName evidence="1">Trk system potassium uptake protein TrkA</fullName>
    </recommendedName>
</protein>
<dbReference type="NCBIfam" id="NF007031">
    <property type="entry name" value="PRK09496.1-2"/>
    <property type="match status" value="1"/>
</dbReference>
<dbReference type="NCBIfam" id="NF007039">
    <property type="entry name" value="PRK09496.3-2"/>
    <property type="match status" value="1"/>
</dbReference>
<evidence type="ECO:0000259" key="8">
    <source>
        <dbReference type="PROSITE" id="PS51202"/>
    </source>
</evidence>
<dbReference type="GO" id="GO:0005886">
    <property type="term" value="C:plasma membrane"/>
    <property type="evidence" value="ECO:0007669"/>
    <property type="project" value="InterPro"/>
</dbReference>
<dbReference type="Gene3D" id="3.30.70.1450">
    <property type="entry name" value="Regulator of K+ conductance, C-terminal domain"/>
    <property type="match status" value="2"/>
</dbReference>
<dbReference type="PROSITE" id="PS51201">
    <property type="entry name" value="RCK_N"/>
    <property type="match status" value="2"/>
</dbReference>
<dbReference type="InterPro" id="IPR036721">
    <property type="entry name" value="RCK_C_sf"/>
</dbReference>
<evidence type="ECO:0000256" key="1">
    <source>
        <dbReference type="ARBA" id="ARBA00017378"/>
    </source>
</evidence>
<feature type="domain" description="RCK N-terminal" evidence="7">
    <location>
        <begin position="1"/>
        <end position="121"/>
    </location>
</feature>
<evidence type="ECO:0000256" key="6">
    <source>
        <dbReference type="ARBA" id="ARBA00023065"/>
    </source>
</evidence>
<keyword evidence="2" id="KW-0813">Transport</keyword>